<evidence type="ECO:0000313" key="2">
    <source>
        <dbReference type="Proteomes" id="UP000245133"/>
    </source>
</evidence>
<keyword evidence="2" id="KW-1185">Reference proteome</keyword>
<evidence type="ECO:0008006" key="3">
    <source>
        <dbReference type="Google" id="ProtNLM"/>
    </source>
</evidence>
<dbReference type="InterPro" id="IPR002871">
    <property type="entry name" value="NIF_FeS_clus_asmbl_NifU_N"/>
</dbReference>
<name>A0A2P2DWC6_9LEPT</name>
<dbReference type="GO" id="GO:0016226">
    <property type="term" value="P:iron-sulfur cluster assembly"/>
    <property type="evidence" value="ECO:0007669"/>
    <property type="project" value="InterPro"/>
</dbReference>
<dbReference type="SUPFAM" id="SSF82649">
    <property type="entry name" value="SufE/NifU"/>
    <property type="match status" value="1"/>
</dbReference>
<proteinExistence type="predicted"/>
<dbReference type="GO" id="GO:0051536">
    <property type="term" value="F:iron-sulfur cluster binding"/>
    <property type="evidence" value="ECO:0007669"/>
    <property type="project" value="InterPro"/>
</dbReference>
<protein>
    <recommendedName>
        <fullName evidence="3">Iron-sulfur cluster assembly scaffold protein</fullName>
    </recommendedName>
</protein>
<dbReference type="EMBL" id="BFBB01000002">
    <property type="protein sequence ID" value="GBF48931.1"/>
    <property type="molecule type" value="Genomic_DNA"/>
</dbReference>
<comment type="caution">
    <text evidence="1">The sequence shown here is derived from an EMBL/GenBank/DDBJ whole genome shotgun (WGS) entry which is preliminary data.</text>
</comment>
<organism evidence="1 2">
    <name type="scientific">Leptospira ryugenii</name>
    <dbReference type="NCBI Taxonomy" id="1917863"/>
    <lineage>
        <taxon>Bacteria</taxon>
        <taxon>Pseudomonadati</taxon>
        <taxon>Spirochaetota</taxon>
        <taxon>Spirochaetia</taxon>
        <taxon>Leptospirales</taxon>
        <taxon>Leptospiraceae</taxon>
        <taxon>Leptospira</taxon>
    </lineage>
</organism>
<dbReference type="AlphaFoldDB" id="A0A2P2DWC6"/>
<dbReference type="Proteomes" id="UP000245133">
    <property type="component" value="Unassembled WGS sequence"/>
</dbReference>
<dbReference type="Gene3D" id="3.90.1010.10">
    <property type="match status" value="1"/>
</dbReference>
<accession>A0A2P2DWC6</accession>
<sequence>MPVSQENKSDIELFLHWKGLGKWSHKPESQFTISVHNPLCGDELHLDFSQVEGGFLIESMSGESCSVCQASSGLLFHKKLVWSKEEAERQKSVYSEYLEGLLNDIPLDEKPFWDILKTKPGRHRCALLPYQALIKFFSG</sequence>
<gene>
    <name evidence="1" type="ORF">LPTSP4_04350</name>
</gene>
<dbReference type="CDD" id="cd06664">
    <property type="entry name" value="IscU_like"/>
    <property type="match status" value="1"/>
</dbReference>
<dbReference type="GO" id="GO:0005506">
    <property type="term" value="F:iron ion binding"/>
    <property type="evidence" value="ECO:0007669"/>
    <property type="project" value="InterPro"/>
</dbReference>
<evidence type="ECO:0000313" key="1">
    <source>
        <dbReference type="EMBL" id="GBF48931.1"/>
    </source>
</evidence>
<reference evidence="1 2" key="1">
    <citation type="submission" date="2018-02" db="EMBL/GenBank/DDBJ databases">
        <title>Novel Leptospira species isolated from soil and water in Japan.</title>
        <authorList>
            <person name="Nakao R."/>
            <person name="Masuzawa T."/>
        </authorList>
    </citation>
    <scope>NUCLEOTIDE SEQUENCE [LARGE SCALE GENOMIC DNA]</scope>
    <source>
        <strain evidence="1 2">YH101</strain>
    </source>
</reference>